<keyword evidence="5" id="KW-0963">Cytoplasm</keyword>
<comment type="subunit">
    <text evidence="5">Homohexamer.</text>
</comment>
<comment type="function">
    <text evidence="5">Catalyzes the hydrolysis of inorganic pyrophosphate (PPi) forming two phosphate ions.</text>
</comment>
<sequence>MSHLLHDLPPGPHPPHEIDTVVEIPRGSRNKYELDKASGLLRFDRILYSAVHYPGDYGFIPRTLAGDGDPLDVLVLVTEPTFPGCLVTVRPVGVFLMDDDKGRDEKILAVPLSDPRFDEHRDLGDVAAHLLREIEHFFRVYKDLEGKRISVQGWEGRDRAHAIIEAAIARYEPL</sequence>
<dbReference type="EMBL" id="JBBHLI010000003">
    <property type="protein sequence ID" value="MEK9500794.1"/>
    <property type="molecule type" value="Genomic_DNA"/>
</dbReference>
<evidence type="ECO:0000256" key="2">
    <source>
        <dbReference type="ARBA" id="ARBA00022723"/>
    </source>
</evidence>
<feature type="binding site" evidence="5">
    <location>
        <position position="141"/>
    </location>
    <ligand>
        <name>substrate</name>
    </ligand>
</feature>
<reference evidence="6 7" key="1">
    <citation type="submission" date="2024-02" db="EMBL/GenBank/DDBJ databases">
        <title>A novel Gemmatimonadota bacterium.</title>
        <authorList>
            <person name="Du Z.-J."/>
            <person name="Ye Y.-Q."/>
        </authorList>
    </citation>
    <scope>NUCLEOTIDE SEQUENCE [LARGE SCALE GENOMIC DNA]</scope>
    <source>
        <strain evidence="6 7">DH-20</strain>
    </source>
</reference>
<keyword evidence="4 5" id="KW-0460">Magnesium</keyword>
<dbReference type="Pfam" id="PF00719">
    <property type="entry name" value="Pyrophosphatase"/>
    <property type="match status" value="1"/>
</dbReference>
<evidence type="ECO:0000256" key="5">
    <source>
        <dbReference type="HAMAP-Rule" id="MF_00209"/>
    </source>
</evidence>
<dbReference type="HAMAP" id="MF_00209">
    <property type="entry name" value="Inorganic_PPase"/>
    <property type="match status" value="1"/>
</dbReference>
<feature type="binding site" evidence="5">
    <location>
        <position position="45"/>
    </location>
    <ligand>
        <name>substrate</name>
    </ligand>
</feature>
<feature type="binding site" evidence="5">
    <location>
        <position position="31"/>
    </location>
    <ligand>
        <name>substrate</name>
    </ligand>
</feature>
<proteinExistence type="inferred from homology"/>
<dbReference type="InterPro" id="IPR008162">
    <property type="entry name" value="Pyrophosphatase"/>
</dbReference>
<evidence type="ECO:0000313" key="7">
    <source>
        <dbReference type="Proteomes" id="UP001484239"/>
    </source>
</evidence>
<comment type="subcellular location">
    <subcellularLocation>
        <location evidence="5">Cytoplasm</location>
    </subcellularLocation>
</comment>
<evidence type="ECO:0000256" key="1">
    <source>
        <dbReference type="ARBA" id="ARBA00001946"/>
    </source>
</evidence>
<organism evidence="6 7">
    <name type="scientific">Gaopeijia maritima</name>
    <dbReference type="NCBI Taxonomy" id="3119007"/>
    <lineage>
        <taxon>Bacteria</taxon>
        <taxon>Pseudomonadati</taxon>
        <taxon>Gemmatimonadota</taxon>
        <taxon>Longimicrobiia</taxon>
        <taxon>Gaopeijiales</taxon>
        <taxon>Gaopeijiaceae</taxon>
        <taxon>Gaopeijia</taxon>
    </lineage>
</organism>
<name>A0ABU9E9L4_9BACT</name>
<comment type="similarity">
    <text evidence="5">Belongs to the PPase family.</text>
</comment>
<dbReference type="RefSeq" id="WP_405279648.1">
    <property type="nucleotide sequence ID" value="NZ_CP144380.1"/>
</dbReference>
<gene>
    <name evidence="5" type="primary">ppa</name>
    <name evidence="6" type="ORF">WI372_07385</name>
</gene>
<feature type="binding site" evidence="5">
    <location>
        <position position="72"/>
    </location>
    <ligand>
        <name>Mg(2+)</name>
        <dbReference type="ChEBI" id="CHEBI:18420"/>
        <label>2</label>
    </ligand>
</feature>
<feature type="binding site" evidence="5">
    <location>
        <position position="72"/>
    </location>
    <ligand>
        <name>Mg(2+)</name>
        <dbReference type="ChEBI" id="CHEBI:18420"/>
        <label>1</label>
    </ligand>
</feature>
<keyword evidence="7" id="KW-1185">Reference proteome</keyword>
<comment type="cofactor">
    <cofactor evidence="1 5">
        <name>Mg(2+)</name>
        <dbReference type="ChEBI" id="CHEBI:18420"/>
    </cofactor>
</comment>
<dbReference type="PROSITE" id="PS00387">
    <property type="entry name" value="PPASE"/>
    <property type="match status" value="1"/>
</dbReference>
<protein>
    <recommendedName>
        <fullName evidence="5">Inorganic pyrophosphatase</fullName>
        <ecNumber evidence="5">3.6.1.1</ecNumber>
    </recommendedName>
    <alternativeName>
        <fullName evidence="5">Pyrophosphate phospho-hydrolase</fullName>
        <shortName evidence="5">PPase</shortName>
    </alternativeName>
</protein>
<evidence type="ECO:0000313" key="6">
    <source>
        <dbReference type="EMBL" id="MEK9500794.1"/>
    </source>
</evidence>
<dbReference type="SUPFAM" id="SSF50324">
    <property type="entry name" value="Inorganic pyrophosphatase"/>
    <property type="match status" value="1"/>
</dbReference>
<evidence type="ECO:0000256" key="4">
    <source>
        <dbReference type="ARBA" id="ARBA00022842"/>
    </source>
</evidence>
<comment type="catalytic activity">
    <reaction evidence="5">
        <text>diphosphate + H2O = 2 phosphate + H(+)</text>
        <dbReference type="Rhea" id="RHEA:24576"/>
        <dbReference type="ChEBI" id="CHEBI:15377"/>
        <dbReference type="ChEBI" id="CHEBI:15378"/>
        <dbReference type="ChEBI" id="CHEBI:33019"/>
        <dbReference type="ChEBI" id="CHEBI:43474"/>
        <dbReference type="EC" id="3.6.1.1"/>
    </reaction>
</comment>
<dbReference type="EC" id="3.6.1.1" evidence="5"/>
<dbReference type="Proteomes" id="UP001484239">
    <property type="component" value="Unassembled WGS sequence"/>
</dbReference>
<keyword evidence="2 5" id="KW-0479">Metal-binding</keyword>
<dbReference type="CDD" id="cd00412">
    <property type="entry name" value="pyrophosphatase"/>
    <property type="match status" value="1"/>
</dbReference>
<feature type="binding site" evidence="5">
    <location>
        <position position="57"/>
    </location>
    <ligand>
        <name>substrate</name>
    </ligand>
</feature>
<accession>A0ABU9E9L4</accession>
<evidence type="ECO:0000256" key="3">
    <source>
        <dbReference type="ARBA" id="ARBA00022801"/>
    </source>
</evidence>
<dbReference type="Gene3D" id="3.90.80.10">
    <property type="entry name" value="Inorganic pyrophosphatase"/>
    <property type="match status" value="1"/>
</dbReference>
<feature type="binding site" evidence="5">
    <location>
        <position position="67"/>
    </location>
    <ligand>
        <name>Mg(2+)</name>
        <dbReference type="ChEBI" id="CHEBI:18420"/>
        <label>1</label>
    </ligand>
</feature>
<feature type="binding site" evidence="5">
    <location>
        <position position="104"/>
    </location>
    <ligand>
        <name>Mg(2+)</name>
        <dbReference type="ChEBI" id="CHEBI:18420"/>
        <label>1</label>
    </ligand>
</feature>
<keyword evidence="3 5" id="KW-0378">Hydrolase</keyword>
<dbReference type="PANTHER" id="PTHR10286">
    <property type="entry name" value="INORGANIC PYROPHOSPHATASE"/>
    <property type="match status" value="1"/>
</dbReference>
<comment type="caution">
    <text evidence="6">The sequence shown here is derived from an EMBL/GenBank/DDBJ whole genome shotgun (WGS) entry which is preliminary data.</text>
</comment>
<dbReference type="InterPro" id="IPR036649">
    <property type="entry name" value="Pyrophosphatase_sf"/>
</dbReference>